<dbReference type="EMBL" id="CAKLDM010000001">
    <property type="protein sequence ID" value="CAH0536572.1"/>
    <property type="molecule type" value="Genomic_DNA"/>
</dbReference>
<proteinExistence type="predicted"/>
<comment type="caution">
    <text evidence="8">The sequence shown here is derived from an EMBL/GenBank/DDBJ whole genome shotgun (WGS) entry which is preliminary data.</text>
</comment>
<comment type="subcellular location">
    <subcellularLocation>
        <location evidence="1">Cell envelope</location>
    </subcellularLocation>
</comment>
<protein>
    <submittedName>
        <fullName evidence="8">Cytochrome c551 peroxidase</fullName>
        <ecNumber evidence="8">1.11.1.5</ecNumber>
    </submittedName>
</protein>
<name>A0ABM9A0V7_9VIBR</name>
<dbReference type="Gene3D" id="1.10.760.10">
    <property type="entry name" value="Cytochrome c-like domain"/>
    <property type="match status" value="2"/>
</dbReference>
<gene>
    <name evidence="8" type="primary">ccpA_3</name>
    <name evidence="8" type="ORF">VMF7928_00525</name>
</gene>
<keyword evidence="9" id="KW-1185">Reference proteome</keyword>
<evidence type="ECO:0000256" key="5">
    <source>
        <dbReference type="ARBA" id="ARBA00023004"/>
    </source>
</evidence>
<dbReference type="GO" id="GO:0004130">
    <property type="term" value="F:cytochrome-c peroxidase activity"/>
    <property type="evidence" value="ECO:0007669"/>
    <property type="project" value="UniProtKB-EC"/>
</dbReference>
<organism evidence="8 9">
    <name type="scientific">Vibrio marisflavi CECT 7928</name>
    <dbReference type="NCBI Taxonomy" id="634439"/>
    <lineage>
        <taxon>Bacteria</taxon>
        <taxon>Pseudomonadati</taxon>
        <taxon>Pseudomonadota</taxon>
        <taxon>Gammaproteobacteria</taxon>
        <taxon>Vibrionales</taxon>
        <taxon>Vibrionaceae</taxon>
        <taxon>Vibrio</taxon>
    </lineage>
</organism>
<dbReference type="InterPro" id="IPR036909">
    <property type="entry name" value="Cyt_c-like_dom_sf"/>
</dbReference>
<evidence type="ECO:0000256" key="2">
    <source>
        <dbReference type="ARBA" id="ARBA00022617"/>
    </source>
</evidence>
<keyword evidence="4 8" id="KW-0560">Oxidoreductase</keyword>
<keyword evidence="2 6" id="KW-0349">Heme</keyword>
<evidence type="ECO:0000256" key="1">
    <source>
        <dbReference type="ARBA" id="ARBA00004196"/>
    </source>
</evidence>
<dbReference type="InterPro" id="IPR004852">
    <property type="entry name" value="Di-haem_cyt_c_peroxidsae"/>
</dbReference>
<evidence type="ECO:0000256" key="4">
    <source>
        <dbReference type="ARBA" id="ARBA00023002"/>
    </source>
</evidence>
<evidence type="ECO:0000313" key="8">
    <source>
        <dbReference type="EMBL" id="CAH0536572.1"/>
    </source>
</evidence>
<dbReference type="InterPro" id="IPR051395">
    <property type="entry name" value="Cytochrome_c_Peroxidase/MauG"/>
</dbReference>
<dbReference type="PROSITE" id="PS51007">
    <property type="entry name" value="CYTC"/>
    <property type="match status" value="2"/>
</dbReference>
<evidence type="ECO:0000256" key="3">
    <source>
        <dbReference type="ARBA" id="ARBA00022723"/>
    </source>
</evidence>
<accession>A0ABM9A0V7</accession>
<evidence type="ECO:0000256" key="6">
    <source>
        <dbReference type="PROSITE-ProRule" id="PRU00433"/>
    </source>
</evidence>
<keyword evidence="5 6" id="KW-0408">Iron</keyword>
<dbReference type="Proteomes" id="UP000838748">
    <property type="component" value="Unassembled WGS sequence"/>
</dbReference>
<dbReference type="SUPFAM" id="SSF46626">
    <property type="entry name" value="Cytochrome c"/>
    <property type="match status" value="2"/>
</dbReference>
<keyword evidence="3 6" id="KW-0479">Metal-binding</keyword>
<evidence type="ECO:0000313" key="9">
    <source>
        <dbReference type="Proteomes" id="UP000838748"/>
    </source>
</evidence>
<dbReference type="PANTHER" id="PTHR30600">
    <property type="entry name" value="CYTOCHROME C PEROXIDASE-RELATED"/>
    <property type="match status" value="1"/>
</dbReference>
<dbReference type="Pfam" id="PF03150">
    <property type="entry name" value="CCP_MauG"/>
    <property type="match status" value="1"/>
</dbReference>
<reference evidence="8" key="1">
    <citation type="submission" date="2021-11" db="EMBL/GenBank/DDBJ databases">
        <authorList>
            <person name="Rodrigo-Torres L."/>
            <person name="Arahal R. D."/>
            <person name="Lucena T."/>
        </authorList>
    </citation>
    <scope>NUCLEOTIDE SEQUENCE</scope>
    <source>
        <strain evidence="8">CECT 7928</strain>
    </source>
</reference>
<dbReference type="RefSeq" id="WP_237359927.1">
    <property type="nucleotide sequence ID" value="NZ_CAKLDM010000001.1"/>
</dbReference>
<sequence length="360" mass="40245">MKNKVWLSFLIVVVVSLVAVVLGYIAPPESVDHHMSHHYHEHTKYTEHEEGSDNVDITRHKSVSKVVSPIPSDTEVDKKLAKIGWLLFKDPGLSSNNQISCESCHQLSTNGAERTEISTGVGGQGTRNSLTVFNVAHNYRFFWDGRANSLADQLDGPVHNVLEMDSDWNRITDYIEGSALYQKQFSDAGLNIDEANVKKALVEFMNALTTPNSQFDQYLRGDQAALNAQQLRGWETFQKEGCITCHRGTNIGGGMMMRFGFFGEDKMGNQRSDDKGRFQFTEQAKDMYLFRVASLRNVAKTAPYFHDGKTQTLKEAIKIMGESQLGKTLDSQSIDDIHAFLTTLSGPQPAILEEFANGKE</sequence>
<dbReference type="EC" id="1.11.1.5" evidence="8"/>
<dbReference type="PANTHER" id="PTHR30600:SF7">
    <property type="entry name" value="CYTOCHROME C PEROXIDASE-RELATED"/>
    <property type="match status" value="1"/>
</dbReference>
<keyword evidence="8" id="KW-0575">Peroxidase</keyword>
<feature type="domain" description="Cytochrome c" evidence="7">
    <location>
        <begin position="79"/>
        <end position="179"/>
    </location>
</feature>
<evidence type="ECO:0000259" key="7">
    <source>
        <dbReference type="PROSITE" id="PS51007"/>
    </source>
</evidence>
<dbReference type="InterPro" id="IPR009056">
    <property type="entry name" value="Cyt_c-like_dom"/>
</dbReference>
<feature type="domain" description="Cytochrome c" evidence="7">
    <location>
        <begin position="228"/>
        <end position="345"/>
    </location>
</feature>